<evidence type="ECO:0000256" key="5">
    <source>
        <dbReference type="ARBA" id="ARBA00022605"/>
    </source>
</evidence>
<comment type="similarity">
    <text evidence="3 9">Belongs to the EPSP synthase family.</text>
</comment>
<dbReference type="InterPro" id="IPR023193">
    <property type="entry name" value="EPSP_synthase_CS"/>
</dbReference>
<dbReference type="PANTHER" id="PTHR21090">
    <property type="entry name" value="AROM/DEHYDROQUINATE SYNTHASE"/>
    <property type="match status" value="1"/>
</dbReference>
<feature type="binding site" evidence="9">
    <location>
        <position position="21"/>
    </location>
    <ligand>
        <name>3-phosphoshikimate</name>
        <dbReference type="ChEBI" id="CHEBI:145989"/>
    </ligand>
</feature>
<dbReference type="PIRSF" id="PIRSF000505">
    <property type="entry name" value="EPSPS"/>
    <property type="match status" value="1"/>
</dbReference>
<evidence type="ECO:0000256" key="8">
    <source>
        <dbReference type="ARBA" id="ARBA00044633"/>
    </source>
</evidence>
<feature type="binding site" evidence="9">
    <location>
        <position position="20"/>
    </location>
    <ligand>
        <name>phosphoenolpyruvate</name>
        <dbReference type="ChEBI" id="CHEBI:58702"/>
    </ligand>
</feature>
<feature type="binding site" evidence="9">
    <location>
        <position position="314"/>
    </location>
    <ligand>
        <name>3-phosphoshikimate</name>
        <dbReference type="ChEBI" id="CHEBI:145989"/>
    </ligand>
</feature>
<dbReference type="GO" id="GO:0005737">
    <property type="term" value="C:cytoplasm"/>
    <property type="evidence" value="ECO:0007669"/>
    <property type="project" value="UniProtKB-SubCell"/>
</dbReference>
<evidence type="ECO:0000256" key="4">
    <source>
        <dbReference type="ARBA" id="ARBA00022490"/>
    </source>
</evidence>
<dbReference type="Pfam" id="PF00275">
    <property type="entry name" value="EPSP_synthase"/>
    <property type="match status" value="1"/>
</dbReference>
<dbReference type="Proteomes" id="UP000005139">
    <property type="component" value="Unassembled WGS sequence"/>
</dbReference>
<reference evidence="11 12" key="1">
    <citation type="submission" date="2007-01" db="EMBL/GenBank/DDBJ databases">
        <title>Annotation of the draft genome assembly of Thermosinus carboxydivorans Nor1.</title>
        <authorList>
            <consortium name="US DOE Joint Genome Institute (JGI-ORNL)"/>
            <person name="Larimer F."/>
            <person name="Land M."/>
            <person name="Hauser L."/>
        </authorList>
    </citation>
    <scope>NUCLEOTIDE SEQUENCE [LARGE SCALE GENOMIC DNA]</scope>
    <source>
        <strain evidence="11 12">Nor1</strain>
    </source>
</reference>
<evidence type="ECO:0000256" key="1">
    <source>
        <dbReference type="ARBA" id="ARBA00002174"/>
    </source>
</evidence>
<protein>
    <recommendedName>
        <fullName evidence="9">3-phosphoshikimate 1-carboxyvinyltransferase</fullName>
        <ecNumber evidence="9">2.5.1.19</ecNumber>
    </recommendedName>
    <alternativeName>
        <fullName evidence="9">5-enolpyruvylshikimate-3-phosphate synthase</fullName>
        <shortName evidence="9">EPSP synthase</shortName>
        <shortName evidence="9">EPSPS</shortName>
    </alternativeName>
</protein>
<dbReference type="HAMAP" id="MF_00210">
    <property type="entry name" value="EPSP_synth"/>
    <property type="match status" value="1"/>
</dbReference>
<gene>
    <name evidence="9" type="primary">aroA</name>
    <name evidence="11" type="ORF">TcarDRAFT_0628</name>
</gene>
<dbReference type="AlphaFoldDB" id="A1HS55"/>
<dbReference type="SUPFAM" id="SSF55205">
    <property type="entry name" value="EPT/RTPC-like"/>
    <property type="match status" value="1"/>
</dbReference>
<dbReference type="EC" id="2.5.1.19" evidence="9"/>
<comment type="function">
    <text evidence="1 9">Catalyzes the transfer of the enolpyruvyl moiety of phosphoenolpyruvate (PEP) to the 5-hydroxyl of shikimate-3-phosphate (S3P) to produce enolpyruvyl shikimate-3-phosphate and inorganic phosphate.</text>
</comment>
<dbReference type="RefSeq" id="WP_007289860.1">
    <property type="nucleotide sequence ID" value="NZ_AAWL01000014.1"/>
</dbReference>
<dbReference type="EMBL" id="AAWL01000014">
    <property type="protein sequence ID" value="EAX47120.1"/>
    <property type="molecule type" value="Genomic_DNA"/>
</dbReference>
<dbReference type="OrthoDB" id="9809920at2"/>
<feature type="active site" description="Proton acceptor" evidence="9">
    <location>
        <position position="314"/>
    </location>
</feature>
<keyword evidence="6 9" id="KW-0808">Transferase</keyword>
<feature type="domain" description="Enolpyruvate transferase" evidence="10">
    <location>
        <begin position="9"/>
        <end position="419"/>
    </location>
</feature>
<comment type="subcellular location">
    <subcellularLocation>
        <location evidence="9">Cytoplasm</location>
    </subcellularLocation>
</comment>
<dbReference type="NCBIfam" id="TIGR01356">
    <property type="entry name" value="aroA"/>
    <property type="match status" value="1"/>
</dbReference>
<name>A1HS55_9FIRM</name>
<feature type="binding site" evidence="9">
    <location>
        <position position="166"/>
    </location>
    <ligand>
        <name>3-phosphoshikimate</name>
        <dbReference type="ChEBI" id="CHEBI:145989"/>
    </ligand>
</feature>
<dbReference type="Gene3D" id="3.65.10.10">
    <property type="entry name" value="Enolpyruvate transferase domain"/>
    <property type="match status" value="2"/>
</dbReference>
<evidence type="ECO:0000256" key="2">
    <source>
        <dbReference type="ARBA" id="ARBA00004811"/>
    </source>
</evidence>
<dbReference type="UniPathway" id="UPA00053">
    <property type="reaction ID" value="UER00089"/>
</dbReference>
<comment type="catalytic activity">
    <reaction evidence="8">
        <text>3-phosphoshikimate + phosphoenolpyruvate = 5-O-(1-carboxyvinyl)-3-phosphoshikimate + phosphate</text>
        <dbReference type="Rhea" id="RHEA:21256"/>
        <dbReference type="ChEBI" id="CHEBI:43474"/>
        <dbReference type="ChEBI" id="CHEBI:57701"/>
        <dbReference type="ChEBI" id="CHEBI:58702"/>
        <dbReference type="ChEBI" id="CHEBI:145989"/>
        <dbReference type="EC" id="2.5.1.19"/>
    </reaction>
    <physiologicalReaction direction="left-to-right" evidence="8">
        <dbReference type="Rhea" id="RHEA:21257"/>
    </physiologicalReaction>
</comment>
<feature type="binding site" evidence="9">
    <location>
        <position position="168"/>
    </location>
    <ligand>
        <name>3-phosphoshikimate</name>
        <dbReference type="ChEBI" id="CHEBI:145989"/>
    </ligand>
</feature>
<keyword evidence="5 9" id="KW-0028">Amino-acid biosynthesis</keyword>
<dbReference type="InterPro" id="IPR036968">
    <property type="entry name" value="Enolpyruvate_Tfrase_sf"/>
</dbReference>
<dbReference type="InterPro" id="IPR013792">
    <property type="entry name" value="RNA3'P_cycl/enolpyr_Trfase_a/b"/>
</dbReference>
<keyword evidence="12" id="KW-1185">Reference proteome</keyword>
<accession>A1HS55</accession>
<evidence type="ECO:0000313" key="12">
    <source>
        <dbReference type="Proteomes" id="UP000005139"/>
    </source>
</evidence>
<evidence type="ECO:0000256" key="3">
    <source>
        <dbReference type="ARBA" id="ARBA00009948"/>
    </source>
</evidence>
<reference evidence="11 12" key="2">
    <citation type="submission" date="2007-01" db="EMBL/GenBank/DDBJ databases">
        <title>Sequencing of the draft genome and assembly of Thermosinus carboxydivorans Nor1.</title>
        <authorList>
            <consortium name="US DOE Joint Genome Institute (JGI-PGF)"/>
            <person name="Copeland A."/>
            <person name="Lucas S."/>
            <person name="Lapidus A."/>
            <person name="Barry K."/>
            <person name="Glavina del Rio T."/>
            <person name="Dalin E."/>
            <person name="Tice H."/>
            <person name="Bruce D."/>
            <person name="Pitluck S."/>
            <person name="Richardson P."/>
        </authorList>
    </citation>
    <scope>NUCLEOTIDE SEQUENCE [LARGE SCALE GENOMIC DNA]</scope>
    <source>
        <strain evidence="11 12">Nor1</strain>
    </source>
</reference>
<sequence>MIVLKCNHGLQGTVTVPGDKSISHRAVMLGALAEGITTIDGFLPGKDCLATIDCFRKLGVNICQTGSRVEVEGVGLRGLRAPQEVLYVGNSGTTIRLLLGILAAQPFRTVITGDESICRRPMGRVVVPLRAMGARIDGEGDGNFAPLSVYPVNGLSGIDYSTPVASAQVKSALLLAGLYAQSATTVTEPAVSRDHTERMLAYFGVDIRREGLSVQVRPASGLTGRHVVVPGDISSAAFLMAAALIVPGSEVIIRNVGVNPTRTGVIDVLKAMGGDINIENLRDECGEPVADVRVRHSRLRGITIAGPIIPRLIDEIPVIAVAAAFAEGTTTIRDAAELKVKESDRIAAIVNGLRQMGGDAVALPDGLRVQGGRPLKGAVIDSQGDHRIAMAFAIAGLMANGDTVIGNAECIDVSFPGFAALISTLGANIARTGESDKCIEYKNYG</sequence>
<comment type="pathway">
    <text evidence="2 9">Metabolic intermediate biosynthesis; chorismate biosynthesis; chorismate from D-erythrose 4-phosphate and phosphoenolpyruvate: step 6/7.</text>
</comment>
<comment type="subunit">
    <text evidence="9">Monomer.</text>
</comment>
<dbReference type="eggNOG" id="COG0128">
    <property type="taxonomic scope" value="Bacteria"/>
</dbReference>
<comment type="caution">
    <text evidence="11">The sequence shown here is derived from an EMBL/GenBank/DDBJ whole genome shotgun (WGS) entry which is preliminary data.</text>
</comment>
<dbReference type="PROSITE" id="PS00885">
    <property type="entry name" value="EPSP_SYNTHASE_2"/>
    <property type="match status" value="1"/>
</dbReference>
<evidence type="ECO:0000256" key="9">
    <source>
        <dbReference type="HAMAP-Rule" id="MF_00210"/>
    </source>
</evidence>
<feature type="binding site" evidence="9">
    <location>
        <position position="25"/>
    </location>
    <ligand>
        <name>3-phosphoshikimate</name>
        <dbReference type="ChEBI" id="CHEBI:145989"/>
    </ligand>
</feature>
<dbReference type="PROSITE" id="PS00104">
    <property type="entry name" value="EPSP_SYNTHASE_1"/>
    <property type="match status" value="1"/>
</dbReference>
<evidence type="ECO:0000256" key="6">
    <source>
        <dbReference type="ARBA" id="ARBA00022679"/>
    </source>
</evidence>
<dbReference type="FunFam" id="3.65.10.10:FF:000006">
    <property type="entry name" value="3-phosphoshikimate 1-carboxyvinyltransferase"/>
    <property type="match status" value="1"/>
</dbReference>
<dbReference type="InterPro" id="IPR001986">
    <property type="entry name" value="Enolpyruvate_Tfrase_dom"/>
</dbReference>
<evidence type="ECO:0000256" key="7">
    <source>
        <dbReference type="ARBA" id="ARBA00023141"/>
    </source>
</evidence>
<dbReference type="InterPro" id="IPR006264">
    <property type="entry name" value="EPSP_synthase"/>
</dbReference>
<evidence type="ECO:0000313" key="11">
    <source>
        <dbReference type="EMBL" id="EAX47120.1"/>
    </source>
</evidence>
<feature type="binding site" evidence="9">
    <location>
        <position position="168"/>
    </location>
    <ligand>
        <name>phosphoenolpyruvate</name>
        <dbReference type="ChEBI" id="CHEBI:58702"/>
    </ligand>
</feature>
<feature type="binding site" evidence="9">
    <location>
        <position position="120"/>
    </location>
    <ligand>
        <name>phosphoenolpyruvate</name>
        <dbReference type="ChEBI" id="CHEBI:58702"/>
    </ligand>
</feature>
<dbReference type="FunFam" id="3.65.10.10:FF:000005">
    <property type="entry name" value="3-phosphoshikimate 1-carboxyvinyltransferase"/>
    <property type="match status" value="1"/>
</dbReference>
<comment type="caution">
    <text evidence="9">Lacks conserved residue(s) required for the propagation of feature annotation.</text>
</comment>
<proteinExistence type="inferred from homology"/>
<dbReference type="PANTHER" id="PTHR21090:SF5">
    <property type="entry name" value="PENTAFUNCTIONAL AROM POLYPEPTIDE"/>
    <property type="match status" value="1"/>
</dbReference>
<evidence type="ECO:0000259" key="10">
    <source>
        <dbReference type="Pfam" id="PF00275"/>
    </source>
</evidence>
<organism evidence="11 12">
    <name type="scientific">Thermosinus carboxydivorans Nor1</name>
    <dbReference type="NCBI Taxonomy" id="401526"/>
    <lineage>
        <taxon>Bacteria</taxon>
        <taxon>Bacillati</taxon>
        <taxon>Bacillota</taxon>
        <taxon>Negativicutes</taxon>
        <taxon>Selenomonadales</taxon>
        <taxon>Sporomusaceae</taxon>
        <taxon>Thermosinus</taxon>
    </lineage>
</organism>
<dbReference type="GO" id="GO:0003866">
    <property type="term" value="F:3-phosphoshikimate 1-carboxyvinyltransferase activity"/>
    <property type="evidence" value="ECO:0007669"/>
    <property type="project" value="UniProtKB-UniRule"/>
</dbReference>
<feature type="binding site" evidence="9">
    <location>
        <position position="341"/>
    </location>
    <ligand>
        <name>3-phosphoshikimate</name>
        <dbReference type="ChEBI" id="CHEBI:145989"/>
    </ligand>
</feature>
<dbReference type="GO" id="GO:0009073">
    <property type="term" value="P:aromatic amino acid family biosynthetic process"/>
    <property type="evidence" value="ECO:0007669"/>
    <property type="project" value="UniProtKB-KW"/>
</dbReference>
<feature type="binding site" evidence="9">
    <location>
        <position position="387"/>
    </location>
    <ligand>
        <name>phosphoenolpyruvate</name>
        <dbReference type="ChEBI" id="CHEBI:58702"/>
    </ligand>
</feature>
<keyword evidence="4 9" id="KW-0963">Cytoplasm</keyword>
<feature type="binding site" evidence="9">
    <location>
        <position position="92"/>
    </location>
    <ligand>
        <name>phosphoenolpyruvate</name>
        <dbReference type="ChEBI" id="CHEBI:58702"/>
    </ligand>
</feature>
<keyword evidence="7 9" id="KW-0057">Aromatic amino acid biosynthesis</keyword>
<dbReference type="CDD" id="cd01556">
    <property type="entry name" value="EPSP_synthase"/>
    <property type="match status" value="1"/>
</dbReference>
<feature type="binding site" evidence="9">
    <location>
        <position position="20"/>
    </location>
    <ligand>
        <name>3-phosphoshikimate</name>
        <dbReference type="ChEBI" id="CHEBI:145989"/>
    </ligand>
</feature>
<dbReference type="GO" id="GO:0008652">
    <property type="term" value="P:amino acid biosynthetic process"/>
    <property type="evidence" value="ECO:0007669"/>
    <property type="project" value="UniProtKB-KW"/>
</dbReference>
<dbReference type="GO" id="GO:0009423">
    <property type="term" value="P:chorismate biosynthetic process"/>
    <property type="evidence" value="ECO:0007669"/>
    <property type="project" value="UniProtKB-UniRule"/>
</dbReference>
<feature type="binding site" evidence="9">
    <location>
        <position position="345"/>
    </location>
    <ligand>
        <name>phosphoenolpyruvate</name>
        <dbReference type="ChEBI" id="CHEBI:58702"/>
    </ligand>
</feature>